<comment type="caution">
    <text evidence="2">The sequence shown here is derived from an EMBL/GenBank/DDBJ whole genome shotgun (WGS) entry which is preliminary data.</text>
</comment>
<dbReference type="AlphaFoldDB" id="A0A1E3LRV3"/>
<dbReference type="PANTHER" id="PTHR43685">
    <property type="entry name" value="GLYCOSYLTRANSFERASE"/>
    <property type="match status" value="1"/>
</dbReference>
<evidence type="ECO:0000313" key="3">
    <source>
        <dbReference type="Proteomes" id="UP000094487"/>
    </source>
</evidence>
<evidence type="ECO:0000259" key="1">
    <source>
        <dbReference type="Pfam" id="PF00535"/>
    </source>
</evidence>
<sequence>MINTVSIIIPAFNAANWVRSTVTSACAQSHRDLQVIVVDDGSQDETAAIVADMARGDSRIMLIRQPNGGVARARNAGIDAAVGAFIAPLDADDLWAPRKIELQVAALARAPAGSALAYNWYRRIDAADRILPVSPYPLVEGTVFHRHLEWNFISNGSTPLVRADVARAVRYDPALRDAGREGTEDYLFQLQVARAYGFVCVPAFLTGYRTLPASMGANPLRMAQSHLAMFAIIARDASPEARRIIARRQAEYRLTVARLLARARDPRAAAYLAGAALARPQLLWKSALRRSRTTAPLAATLDAGMRFDDCDITVRDGNWATRRPPALLARLAELDARPA</sequence>
<dbReference type="EMBL" id="MDDS01000068">
    <property type="protein sequence ID" value="ODP36492.1"/>
    <property type="molecule type" value="Genomic_DNA"/>
</dbReference>
<dbReference type="Pfam" id="PF00535">
    <property type="entry name" value="Glycos_transf_2"/>
    <property type="match status" value="1"/>
</dbReference>
<accession>A0A1E3LRV3</accession>
<name>A0A1E3LRV3_9SPHN</name>
<dbReference type="GO" id="GO:0044010">
    <property type="term" value="P:single-species biofilm formation"/>
    <property type="evidence" value="ECO:0007669"/>
    <property type="project" value="TreeGrafter"/>
</dbReference>
<dbReference type="CDD" id="cd00761">
    <property type="entry name" value="Glyco_tranf_GTA_type"/>
    <property type="match status" value="1"/>
</dbReference>
<feature type="domain" description="Glycosyltransferase 2-like" evidence="1">
    <location>
        <begin position="6"/>
        <end position="117"/>
    </location>
</feature>
<dbReference type="SUPFAM" id="SSF53448">
    <property type="entry name" value="Nucleotide-diphospho-sugar transferases"/>
    <property type="match status" value="1"/>
</dbReference>
<protein>
    <recommendedName>
        <fullName evidence="1">Glycosyltransferase 2-like domain-containing protein</fullName>
    </recommendedName>
</protein>
<gene>
    <name evidence="2" type="ORF">BFL28_05760</name>
</gene>
<dbReference type="Gene3D" id="3.90.550.10">
    <property type="entry name" value="Spore Coat Polysaccharide Biosynthesis Protein SpsA, Chain A"/>
    <property type="match status" value="1"/>
</dbReference>
<evidence type="ECO:0000313" key="2">
    <source>
        <dbReference type="EMBL" id="ODP36492.1"/>
    </source>
</evidence>
<keyword evidence="3" id="KW-1185">Reference proteome</keyword>
<proteinExistence type="predicted"/>
<dbReference type="RefSeq" id="WP_069321758.1">
    <property type="nucleotide sequence ID" value="NZ_MDDS01000068.1"/>
</dbReference>
<dbReference type="InterPro" id="IPR001173">
    <property type="entry name" value="Glyco_trans_2-like"/>
</dbReference>
<dbReference type="PANTHER" id="PTHR43685:SF2">
    <property type="entry name" value="GLYCOSYLTRANSFERASE 2-LIKE DOMAIN-CONTAINING PROTEIN"/>
    <property type="match status" value="1"/>
</dbReference>
<dbReference type="Proteomes" id="UP000094487">
    <property type="component" value="Unassembled WGS sequence"/>
</dbReference>
<dbReference type="STRING" id="1888892.BFL28_05760"/>
<organism evidence="2 3">
    <name type="scientific">Sphingomonas turrisvirgatae</name>
    <dbReference type="NCBI Taxonomy" id="1888892"/>
    <lineage>
        <taxon>Bacteria</taxon>
        <taxon>Pseudomonadati</taxon>
        <taxon>Pseudomonadota</taxon>
        <taxon>Alphaproteobacteria</taxon>
        <taxon>Sphingomonadales</taxon>
        <taxon>Sphingomonadaceae</taxon>
        <taxon>Sphingomonas</taxon>
    </lineage>
</organism>
<dbReference type="InterPro" id="IPR050834">
    <property type="entry name" value="Glycosyltransf_2"/>
</dbReference>
<dbReference type="OrthoDB" id="9807795at2"/>
<dbReference type="InterPro" id="IPR029044">
    <property type="entry name" value="Nucleotide-diphossugar_trans"/>
</dbReference>
<reference evidence="2 3" key="1">
    <citation type="submission" date="2016-08" db="EMBL/GenBank/DDBJ databases">
        <title>Draft genome of the agarase producing Sphingomonas sp. MCT13.</title>
        <authorList>
            <person name="D'Andrea M.M."/>
            <person name="Rossolini G.M."/>
            <person name="Thaller M.C."/>
        </authorList>
    </citation>
    <scope>NUCLEOTIDE SEQUENCE [LARGE SCALE GENOMIC DNA]</scope>
    <source>
        <strain evidence="2 3">MCT13</strain>
    </source>
</reference>